<keyword evidence="3" id="KW-1185">Reference proteome</keyword>
<dbReference type="PANTHER" id="PTHR47027:SF26">
    <property type="entry name" value="REVERSE TRANSCRIPTASE DOMAIN-CONTAINING PROTEIN"/>
    <property type="match status" value="1"/>
</dbReference>
<accession>A0A3P7NTP4</accession>
<organism evidence="2 3">
    <name type="scientific">Dibothriocephalus latus</name>
    <name type="common">Fish tapeworm</name>
    <name type="synonym">Diphyllobothrium latum</name>
    <dbReference type="NCBI Taxonomy" id="60516"/>
    <lineage>
        <taxon>Eukaryota</taxon>
        <taxon>Metazoa</taxon>
        <taxon>Spiralia</taxon>
        <taxon>Lophotrochozoa</taxon>
        <taxon>Platyhelminthes</taxon>
        <taxon>Cestoda</taxon>
        <taxon>Eucestoda</taxon>
        <taxon>Diphyllobothriidea</taxon>
        <taxon>Diphyllobothriidae</taxon>
        <taxon>Dibothriocephalus</taxon>
    </lineage>
</organism>
<proteinExistence type="predicted"/>
<name>A0A3P7NTP4_DIBLA</name>
<sequence length="224" mass="24744">MERLLHDGMMISETFAVTNGLKQGCVLAPTRFSLMVSATLIDAYRDESRGIPINYRTDGHILNILRMQASTRVSATTVHYLLSVDDCAVNNTTNTDMQRRMDPFALGCANFGLTINTEKVVGMHQVPPSADYKVSRINVKSAELKNVDNLAYLGNTPSCNIRIDAGLLDGSQKPATFLASFKPLHGIVKVSSYQRNGRGTRLLCSQHSCTKRRLEPSKPTKRRG</sequence>
<feature type="domain" description="Reverse transcriptase" evidence="1">
    <location>
        <begin position="13"/>
        <end position="154"/>
    </location>
</feature>
<dbReference type="AlphaFoldDB" id="A0A3P7NTP4"/>
<evidence type="ECO:0000313" key="2">
    <source>
        <dbReference type="EMBL" id="VDN11812.1"/>
    </source>
</evidence>
<gene>
    <name evidence="2" type="ORF">DILT_LOCUS7643</name>
</gene>
<dbReference type="OrthoDB" id="6259037at2759"/>
<dbReference type="PANTHER" id="PTHR47027">
    <property type="entry name" value="REVERSE TRANSCRIPTASE DOMAIN-CONTAINING PROTEIN"/>
    <property type="match status" value="1"/>
</dbReference>
<protein>
    <recommendedName>
        <fullName evidence="1">Reverse transcriptase domain-containing protein</fullName>
    </recommendedName>
</protein>
<reference evidence="2 3" key="1">
    <citation type="submission" date="2018-11" db="EMBL/GenBank/DDBJ databases">
        <authorList>
            <consortium name="Pathogen Informatics"/>
        </authorList>
    </citation>
    <scope>NUCLEOTIDE SEQUENCE [LARGE SCALE GENOMIC DNA]</scope>
</reference>
<dbReference type="EMBL" id="UYRU01052323">
    <property type="protein sequence ID" value="VDN11812.1"/>
    <property type="molecule type" value="Genomic_DNA"/>
</dbReference>
<dbReference type="InterPro" id="IPR000477">
    <property type="entry name" value="RT_dom"/>
</dbReference>
<dbReference type="Pfam" id="PF00078">
    <property type="entry name" value="RVT_1"/>
    <property type="match status" value="1"/>
</dbReference>
<evidence type="ECO:0000313" key="3">
    <source>
        <dbReference type="Proteomes" id="UP000281553"/>
    </source>
</evidence>
<evidence type="ECO:0000259" key="1">
    <source>
        <dbReference type="Pfam" id="PF00078"/>
    </source>
</evidence>
<dbReference type="Proteomes" id="UP000281553">
    <property type="component" value="Unassembled WGS sequence"/>
</dbReference>